<protein>
    <recommendedName>
        <fullName evidence="8">Transport permease protein</fullName>
    </recommendedName>
</protein>
<evidence type="ECO:0000259" key="9">
    <source>
        <dbReference type="PROSITE" id="PS51012"/>
    </source>
</evidence>
<comment type="similarity">
    <text evidence="2 8">Belongs to the ABC-2 integral membrane protein family.</text>
</comment>
<evidence type="ECO:0000256" key="1">
    <source>
        <dbReference type="ARBA" id="ARBA00004651"/>
    </source>
</evidence>
<keyword evidence="11" id="KW-1185">Reference proteome</keyword>
<proteinExistence type="inferred from homology"/>
<feature type="transmembrane region" description="Helical" evidence="8">
    <location>
        <begin position="149"/>
        <end position="167"/>
    </location>
</feature>
<dbReference type="EMBL" id="JAUHLN010000001">
    <property type="protein sequence ID" value="MDN4071995.1"/>
    <property type="molecule type" value="Genomic_DNA"/>
</dbReference>
<accession>A0ABT8E276</accession>
<evidence type="ECO:0000313" key="10">
    <source>
        <dbReference type="EMBL" id="MDN4071995.1"/>
    </source>
</evidence>
<feature type="domain" description="ABC transmembrane type-2" evidence="9">
    <location>
        <begin position="35"/>
        <end position="268"/>
    </location>
</feature>
<name>A0ABT8E276_9BACL</name>
<evidence type="ECO:0000256" key="5">
    <source>
        <dbReference type="ARBA" id="ARBA00022692"/>
    </source>
</evidence>
<keyword evidence="7 8" id="KW-0472">Membrane</keyword>
<dbReference type="PROSITE" id="PS51012">
    <property type="entry name" value="ABC_TM2"/>
    <property type="match status" value="1"/>
</dbReference>
<dbReference type="InterPro" id="IPR047817">
    <property type="entry name" value="ABC2_TM_bact-type"/>
</dbReference>
<keyword evidence="6 8" id="KW-1133">Transmembrane helix</keyword>
<keyword evidence="3 8" id="KW-0813">Transport</keyword>
<feature type="transmembrane region" description="Helical" evidence="8">
    <location>
        <begin position="37"/>
        <end position="58"/>
    </location>
</feature>
<feature type="transmembrane region" description="Helical" evidence="8">
    <location>
        <begin position="248"/>
        <end position="266"/>
    </location>
</feature>
<evidence type="ECO:0000256" key="3">
    <source>
        <dbReference type="ARBA" id="ARBA00022448"/>
    </source>
</evidence>
<dbReference type="InterPro" id="IPR013525">
    <property type="entry name" value="ABC2_TM"/>
</dbReference>
<dbReference type="PANTHER" id="PTHR30413">
    <property type="entry name" value="INNER MEMBRANE TRANSPORT PERMEASE"/>
    <property type="match status" value="1"/>
</dbReference>
<dbReference type="Pfam" id="PF01061">
    <property type="entry name" value="ABC2_membrane"/>
    <property type="match status" value="1"/>
</dbReference>
<dbReference type="RefSeq" id="WP_290398139.1">
    <property type="nucleotide sequence ID" value="NZ_JAUHLN010000001.1"/>
</dbReference>
<evidence type="ECO:0000256" key="2">
    <source>
        <dbReference type="ARBA" id="ARBA00007783"/>
    </source>
</evidence>
<sequence>MISAFKVLKEQLNSFYLMMRLSMYELKIKNNNNYLGMLWEILNPAIQISVYWIVFGMGMRNNSNVGDVPFLQWLVAGIVIWFFISPAILQGSKSIYTRIKIISKMNFPLSVIPSYVIFSILYPNAMLLGIIAVIFQFTDKKISLYYLQLPYYMLAAVALVFSLSLITSTLSTIVRDVQMFVQSIMRMLFYVTPILWNPFENENLPKFLLYLVKANPFTYIVEGFRDALLSRGWFFENSQQSPHLEYTLYFWGLVLVLFLIGSTLHVKLRNRFVDYL</sequence>
<evidence type="ECO:0000256" key="7">
    <source>
        <dbReference type="ARBA" id="ARBA00023136"/>
    </source>
</evidence>
<evidence type="ECO:0000256" key="8">
    <source>
        <dbReference type="RuleBase" id="RU361157"/>
    </source>
</evidence>
<comment type="caution">
    <text evidence="10">The sequence shown here is derived from an EMBL/GenBank/DDBJ whole genome shotgun (WGS) entry which is preliminary data.</text>
</comment>
<comment type="subcellular location">
    <subcellularLocation>
        <location evidence="1 8">Cell membrane</location>
        <topology evidence="1 8">Multi-pass membrane protein</topology>
    </subcellularLocation>
</comment>
<evidence type="ECO:0000256" key="6">
    <source>
        <dbReference type="ARBA" id="ARBA00022989"/>
    </source>
</evidence>
<organism evidence="10 11">
    <name type="scientific">Fictibacillus terranigra</name>
    <dbReference type="NCBI Taxonomy" id="3058424"/>
    <lineage>
        <taxon>Bacteria</taxon>
        <taxon>Bacillati</taxon>
        <taxon>Bacillota</taxon>
        <taxon>Bacilli</taxon>
        <taxon>Bacillales</taxon>
        <taxon>Fictibacillaceae</taxon>
        <taxon>Fictibacillus</taxon>
    </lineage>
</organism>
<dbReference type="Proteomes" id="UP001168694">
    <property type="component" value="Unassembled WGS sequence"/>
</dbReference>
<reference evidence="10" key="1">
    <citation type="submission" date="2023-06" db="EMBL/GenBank/DDBJ databases">
        <title>Draft Genome Sequences of Representative Paenibacillus Polymyxa, Bacillus cereus, Fictibacillus sp., and Brevibacillus agri Strains Isolated from Amazonian Dark Earth.</title>
        <authorList>
            <person name="Pellegrinetti T.A."/>
            <person name="Cunha I.C.M."/>
            <person name="Chaves M.G."/>
            <person name="Freitas A.S."/>
            <person name="Silva A.V.R."/>
            <person name="Tsai S.M."/>
            <person name="Mendes L.W."/>
        </authorList>
    </citation>
    <scope>NUCLEOTIDE SEQUENCE</scope>
    <source>
        <strain evidence="10">CENA-BCM004</strain>
    </source>
</reference>
<evidence type="ECO:0000313" key="11">
    <source>
        <dbReference type="Proteomes" id="UP001168694"/>
    </source>
</evidence>
<feature type="transmembrane region" description="Helical" evidence="8">
    <location>
        <begin position="179"/>
        <end position="199"/>
    </location>
</feature>
<gene>
    <name evidence="10" type="ORF">QYF49_02980</name>
</gene>
<evidence type="ECO:0000256" key="4">
    <source>
        <dbReference type="ARBA" id="ARBA00022475"/>
    </source>
</evidence>
<feature type="transmembrane region" description="Helical" evidence="8">
    <location>
        <begin position="70"/>
        <end position="89"/>
    </location>
</feature>
<keyword evidence="5 8" id="KW-0812">Transmembrane</keyword>
<keyword evidence="4 8" id="KW-1003">Cell membrane</keyword>
<feature type="transmembrane region" description="Helical" evidence="8">
    <location>
        <begin position="110"/>
        <end position="137"/>
    </location>
</feature>
<dbReference type="PANTHER" id="PTHR30413:SF10">
    <property type="entry name" value="CAPSULE POLYSACCHARIDE EXPORT INNER-MEMBRANE PROTEIN CTRC"/>
    <property type="match status" value="1"/>
</dbReference>